<reference evidence="3 4" key="1">
    <citation type="submission" date="2018-06" db="EMBL/GenBank/DDBJ databases">
        <authorList>
            <consortium name="IHU Genomes"/>
        </authorList>
    </citation>
    <scope>NUCLEOTIDE SEQUENCE [LARGE SCALE GENOMIC DNA]</scope>
    <source>
        <strain evidence="3 4">NEC25</strain>
    </source>
</reference>
<organism evidence="3 4">
    <name type="scientific">Clostridium neonatale</name>
    <dbReference type="NCBI Taxonomy" id="137838"/>
    <lineage>
        <taxon>Bacteria</taxon>
        <taxon>Bacillati</taxon>
        <taxon>Bacillota</taxon>
        <taxon>Clostridia</taxon>
        <taxon>Eubacteriales</taxon>
        <taxon>Clostridiaceae</taxon>
        <taxon>Clostridium</taxon>
    </lineage>
</organism>
<sequence length="145" mass="16268">MEMIKESLTELFVIIACGAISVIAGYVTLYTKKLTEKVKAETDKVKDENQKLLINSAIDRANDLVTKNVVKMEQTLVKEIKEKTEDGDIKKEELQKIAESVKENVLNQLSKESQDLINLEIKDLSGYIEAQIEVALGTLKNQISI</sequence>
<dbReference type="RefSeq" id="WP_317118755.1">
    <property type="nucleotide sequence ID" value="NZ_CAKJVE010000004.1"/>
</dbReference>
<keyword evidence="1" id="KW-0812">Transmembrane</keyword>
<proteinExistence type="predicted"/>
<dbReference type="EMBL" id="UWJD01000002">
    <property type="protein sequence ID" value="VCT85429.1"/>
    <property type="molecule type" value="Genomic_DNA"/>
</dbReference>
<dbReference type="Proteomes" id="UP000789738">
    <property type="component" value="Unassembled WGS sequence"/>
</dbReference>
<feature type="transmembrane region" description="Helical" evidence="1">
    <location>
        <begin position="12"/>
        <end position="30"/>
    </location>
</feature>
<evidence type="ECO:0000313" key="2">
    <source>
        <dbReference type="EMBL" id="CAG9703848.1"/>
    </source>
</evidence>
<keyword evidence="1" id="KW-0472">Membrane</keyword>
<evidence type="ECO:0000256" key="1">
    <source>
        <dbReference type="SAM" id="Phobius"/>
    </source>
</evidence>
<evidence type="ECO:0000313" key="3">
    <source>
        <dbReference type="EMBL" id="VCT85429.1"/>
    </source>
</evidence>
<reference evidence="2" key="2">
    <citation type="submission" date="2021-10" db="EMBL/GenBank/DDBJ databases">
        <authorList>
            <person name="Mesa V."/>
        </authorList>
    </citation>
    <scope>NUCLEOTIDE SEQUENCE</scope>
    <source>
        <strain evidence="2">CC3_PB</strain>
    </source>
</reference>
<gene>
    <name evidence="2" type="ORF">CNEO_40832</name>
    <name evidence="3" type="ORF">CNEONATNEC25_03030</name>
</gene>
<dbReference type="Proteomes" id="UP000431451">
    <property type="component" value="Unassembled WGS sequence"/>
</dbReference>
<keyword evidence="1" id="KW-1133">Transmembrane helix</keyword>
<evidence type="ECO:0000313" key="4">
    <source>
        <dbReference type="Proteomes" id="UP000431451"/>
    </source>
</evidence>
<name>A0A650MMQ6_9CLOT</name>
<dbReference type="EMBL" id="CAKJVE010000004">
    <property type="protein sequence ID" value="CAG9703848.1"/>
    <property type="molecule type" value="Genomic_DNA"/>
</dbReference>
<accession>A0A650MMQ6</accession>
<dbReference type="AlphaFoldDB" id="A0A650MMQ6"/>
<protein>
    <submittedName>
        <fullName evidence="3">Uncharacterized protein</fullName>
    </submittedName>
</protein>